<protein>
    <submittedName>
        <fullName evidence="2">Armadillo repeat protein deleted in velo-cardio-facial syndrome</fullName>
    </submittedName>
</protein>
<keyword evidence="3" id="KW-1185">Reference proteome</keyword>
<dbReference type="EMBL" id="JASDAP010000013">
    <property type="protein sequence ID" value="KAK1892805.1"/>
    <property type="molecule type" value="Genomic_DNA"/>
</dbReference>
<dbReference type="GO" id="GO:0005912">
    <property type="term" value="C:adherens junction"/>
    <property type="evidence" value="ECO:0007669"/>
    <property type="project" value="TreeGrafter"/>
</dbReference>
<name>A0AAD9FBM4_DISEL</name>
<dbReference type="GO" id="GO:0005634">
    <property type="term" value="C:nucleus"/>
    <property type="evidence" value="ECO:0007669"/>
    <property type="project" value="TreeGrafter"/>
</dbReference>
<gene>
    <name evidence="2" type="ORF">KUDE01_007877</name>
</gene>
<evidence type="ECO:0000256" key="1">
    <source>
        <dbReference type="ARBA" id="ARBA00022737"/>
    </source>
</evidence>
<dbReference type="InterPro" id="IPR011989">
    <property type="entry name" value="ARM-like"/>
</dbReference>
<dbReference type="AlphaFoldDB" id="A0AAD9FBM4"/>
<sequence>DKKEAQTVGTLWNLSSYEPLKMVIINHGLQTLTNEVIIPHSGWEHEPNEDSKPRDAEWTTVFKNTSGCLR</sequence>
<evidence type="ECO:0000313" key="3">
    <source>
        <dbReference type="Proteomes" id="UP001228049"/>
    </source>
</evidence>
<dbReference type="GO" id="GO:0098609">
    <property type="term" value="P:cell-cell adhesion"/>
    <property type="evidence" value="ECO:0007669"/>
    <property type="project" value="InterPro"/>
</dbReference>
<dbReference type="PANTHER" id="PTHR10372:SF5">
    <property type="entry name" value="SPLICING REGULATOR ARVCF"/>
    <property type="match status" value="1"/>
</dbReference>
<comment type="caution">
    <text evidence="2">The sequence shown here is derived from an EMBL/GenBank/DDBJ whole genome shotgun (WGS) entry which is preliminary data.</text>
</comment>
<dbReference type="PANTHER" id="PTHR10372">
    <property type="entry name" value="PLAKOPHILLIN-RELATED"/>
    <property type="match status" value="1"/>
</dbReference>
<reference evidence="2" key="1">
    <citation type="submission" date="2023-04" db="EMBL/GenBank/DDBJ databases">
        <title>Chromosome-level genome of Chaenocephalus aceratus.</title>
        <authorList>
            <person name="Park H."/>
        </authorList>
    </citation>
    <scope>NUCLEOTIDE SEQUENCE</scope>
    <source>
        <strain evidence="2">DE</strain>
        <tissue evidence="2">Muscle</tissue>
    </source>
</reference>
<proteinExistence type="predicted"/>
<organism evidence="2 3">
    <name type="scientific">Dissostichus eleginoides</name>
    <name type="common">Patagonian toothfish</name>
    <name type="synonym">Dissostichus amissus</name>
    <dbReference type="NCBI Taxonomy" id="100907"/>
    <lineage>
        <taxon>Eukaryota</taxon>
        <taxon>Metazoa</taxon>
        <taxon>Chordata</taxon>
        <taxon>Craniata</taxon>
        <taxon>Vertebrata</taxon>
        <taxon>Euteleostomi</taxon>
        <taxon>Actinopterygii</taxon>
        <taxon>Neopterygii</taxon>
        <taxon>Teleostei</taxon>
        <taxon>Neoteleostei</taxon>
        <taxon>Acanthomorphata</taxon>
        <taxon>Eupercaria</taxon>
        <taxon>Perciformes</taxon>
        <taxon>Notothenioidei</taxon>
        <taxon>Nototheniidae</taxon>
        <taxon>Dissostichus</taxon>
    </lineage>
</organism>
<keyword evidence="1" id="KW-0677">Repeat</keyword>
<evidence type="ECO:0000313" key="2">
    <source>
        <dbReference type="EMBL" id="KAK1892805.1"/>
    </source>
</evidence>
<dbReference type="GO" id="GO:0005886">
    <property type="term" value="C:plasma membrane"/>
    <property type="evidence" value="ECO:0007669"/>
    <property type="project" value="TreeGrafter"/>
</dbReference>
<accession>A0AAD9FBM4</accession>
<dbReference type="InterPro" id="IPR028435">
    <property type="entry name" value="Plakophilin/d_Catenin"/>
</dbReference>
<feature type="non-terminal residue" evidence="2">
    <location>
        <position position="1"/>
    </location>
</feature>
<dbReference type="GO" id="GO:0005737">
    <property type="term" value="C:cytoplasm"/>
    <property type="evidence" value="ECO:0007669"/>
    <property type="project" value="TreeGrafter"/>
</dbReference>
<dbReference type="Gene3D" id="1.25.10.10">
    <property type="entry name" value="Leucine-rich Repeat Variant"/>
    <property type="match status" value="1"/>
</dbReference>
<dbReference type="Proteomes" id="UP001228049">
    <property type="component" value="Unassembled WGS sequence"/>
</dbReference>